<accession>A7SFW5</accession>
<dbReference type="PhylomeDB" id="A7SFW5"/>
<dbReference type="GO" id="GO:0007186">
    <property type="term" value="P:G protein-coupled receptor signaling pathway"/>
    <property type="evidence" value="ECO:0000318"/>
    <property type="project" value="GO_Central"/>
</dbReference>
<feature type="transmembrane region" description="Helical" evidence="11">
    <location>
        <begin position="60"/>
        <end position="83"/>
    </location>
</feature>
<evidence type="ECO:0000256" key="7">
    <source>
        <dbReference type="ARBA" id="ARBA00023170"/>
    </source>
</evidence>
<dbReference type="SUPFAM" id="SSF81321">
    <property type="entry name" value="Family A G protein-coupled receptor-like"/>
    <property type="match status" value="1"/>
</dbReference>
<dbReference type="AlphaFoldDB" id="A7SFW5"/>
<evidence type="ECO:0000256" key="2">
    <source>
        <dbReference type="ARBA" id="ARBA00022475"/>
    </source>
</evidence>
<evidence type="ECO:0000313" key="14">
    <source>
        <dbReference type="Proteomes" id="UP000001593"/>
    </source>
</evidence>
<dbReference type="PANTHER" id="PTHR24246:SF27">
    <property type="entry name" value="ADENOSINE RECEPTOR, ISOFORM A"/>
    <property type="match status" value="1"/>
</dbReference>
<dbReference type="GO" id="GO:0005886">
    <property type="term" value="C:plasma membrane"/>
    <property type="evidence" value="ECO:0000318"/>
    <property type="project" value="GO_Central"/>
</dbReference>
<name>A7SFW5_NEMVE</name>
<feature type="transmembrane region" description="Helical" evidence="11">
    <location>
        <begin position="103"/>
        <end position="126"/>
    </location>
</feature>
<evidence type="ECO:0000256" key="9">
    <source>
        <dbReference type="ARBA" id="ARBA00023224"/>
    </source>
</evidence>
<dbReference type="GO" id="GO:0001609">
    <property type="term" value="F:G protein-coupled adenosine receptor activity"/>
    <property type="evidence" value="ECO:0000318"/>
    <property type="project" value="GO_Central"/>
</dbReference>
<evidence type="ECO:0000313" key="13">
    <source>
        <dbReference type="EMBL" id="EDO37421.1"/>
    </source>
</evidence>
<dbReference type="PRINTS" id="PR00237">
    <property type="entry name" value="GPCRRHODOPSN"/>
</dbReference>
<feature type="domain" description="G-protein coupled receptors family 1 profile" evidence="12">
    <location>
        <begin position="1"/>
        <end position="220"/>
    </location>
</feature>
<evidence type="ECO:0000256" key="8">
    <source>
        <dbReference type="ARBA" id="ARBA00023180"/>
    </source>
</evidence>
<dbReference type="CDD" id="cd00637">
    <property type="entry name" value="7tm_classA_rhodopsin-like"/>
    <property type="match status" value="1"/>
</dbReference>
<feature type="compositionally biased region" description="Basic and acidic residues" evidence="10">
    <location>
        <begin position="315"/>
        <end position="325"/>
    </location>
</feature>
<dbReference type="Proteomes" id="UP000001593">
    <property type="component" value="Unassembled WGS sequence"/>
</dbReference>
<keyword evidence="6 11" id="KW-0472">Membrane</keyword>
<keyword evidence="7" id="KW-0675">Receptor</keyword>
<protein>
    <recommendedName>
        <fullName evidence="12">G-protein coupled receptors family 1 profile domain-containing protein</fullName>
    </recommendedName>
</protein>
<dbReference type="EMBL" id="DS469647">
    <property type="protein sequence ID" value="EDO37421.1"/>
    <property type="molecule type" value="Genomic_DNA"/>
</dbReference>
<sequence>MSLNVSIVIATLLGNGSILLLLQRFKSLRTVPNILIANLALIDIFNVVVTLPLWMSTRRVIFAVLGMWIVTIALTIPWFLNLYQINLGDAPTVIYRMIYYHMVGEYVTIIRSAFAVVYLLLALMTWKSLRDQTKKYDGDLSLPDRQRVKLQASRRRTESHAAITVGLTVVAYILSCIPLIVYGILTKKARNLVGSEFFRWFALFANYSQYVSSLCNPFIYMARCNRFNHALKELWRYLCRSSKKTCDPAKPAKIPFRNTTPSYLLSSTRQQAGIVNEGCTTDTDLIQESLTFKAHNSNEQVRIDDATRKKPNRQARIDVPTEKPNEQACMDDATKQAPIDDATKKKPNEQARMEMPPNKHP</sequence>
<dbReference type="InterPro" id="IPR017452">
    <property type="entry name" value="GPCR_Rhodpsn_7TM"/>
</dbReference>
<keyword evidence="8" id="KW-0325">Glycoprotein</keyword>
<dbReference type="Gene3D" id="1.20.1070.10">
    <property type="entry name" value="Rhodopsin 7-helix transmembrane proteins"/>
    <property type="match status" value="2"/>
</dbReference>
<keyword evidence="2" id="KW-1003">Cell membrane</keyword>
<feature type="transmembrane region" description="Helical" evidence="11">
    <location>
        <begin position="34"/>
        <end position="54"/>
    </location>
</feature>
<evidence type="ECO:0000256" key="11">
    <source>
        <dbReference type="SAM" id="Phobius"/>
    </source>
</evidence>
<feature type="transmembrane region" description="Helical" evidence="11">
    <location>
        <begin position="6"/>
        <end position="22"/>
    </location>
</feature>
<gene>
    <name evidence="13" type="ORF">NEMVEDRAFT_v1g211651</name>
</gene>
<evidence type="ECO:0000256" key="10">
    <source>
        <dbReference type="SAM" id="MobiDB-lite"/>
    </source>
</evidence>
<evidence type="ECO:0000256" key="6">
    <source>
        <dbReference type="ARBA" id="ARBA00023136"/>
    </source>
</evidence>
<evidence type="ECO:0000256" key="4">
    <source>
        <dbReference type="ARBA" id="ARBA00022989"/>
    </source>
</evidence>
<dbReference type="InterPro" id="IPR000276">
    <property type="entry name" value="GPCR_Rhodpsn"/>
</dbReference>
<comment type="subcellular location">
    <subcellularLocation>
        <location evidence="1">Cell membrane</location>
        <topology evidence="1">Multi-pass membrane protein</topology>
    </subcellularLocation>
</comment>
<keyword evidence="3 11" id="KW-0812">Transmembrane</keyword>
<feature type="region of interest" description="Disordered" evidence="10">
    <location>
        <begin position="304"/>
        <end position="361"/>
    </location>
</feature>
<reference evidence="13 14" key="1">
    <citation type="journal article" date="2007" name="Science">
        <title>Sea anemone genome reveals ancestral eumetazoan gene repertoire and genomic organization.</title>
        <authorList>
            <person name="Putnam N.H."/>
            <person name="Srivastava M."/>
            <person name="Hellsten U."/>
            <person name="Dirks B."/>
            <person name="Chapman J."/>
            <person name="Salamov A."/>
            <person name="Terry A."/>
            <person name="Shapiro H."/>
            <person name="Lindquist E."/>
            <person name="Kapitonov V.V."/>
            <person name="Jurka J."/>
            <person name="Genikhovich G."/>
            <person name="Grigoriev I.V."/>
            <person name="Lucas S.M."/>
            <person name="Steele R.E."/>
            <person name="Finnerty J.R."/>
            <person name="Technau U."/>
            <person name="Martindale M.Q."/>
            <person name="Rokhsar D.S."/>
        </authorList>
    </citation>
    <scope>NUCLEOTIDE SEQUENCE [LARGE SCALE GENOMIC DNA]</scope>
    <source>
        <strain evidence="14">CH2 X CH6</strain>
    </source>
</reference>
<evidence type="ECO:0000256" key="3">
    <source>
        <dbReference type="ARBA" id="ARBA00022692"/>
    </source>
</evidence>
<feature type="transmembrane region" description="Helical" evidence="11">
    <location>
        <begin position="197"/>
        <end position="220"/>
    </location>
</feature>
<evidence type="ECO:0000256" key="1">
    <source>
        <dbReference type="ARBA" id="ARBA00004651"/>
    </source>
</evidence>
<proteinExistence type="predicted"/>
<feature type="compositionally biased region" description="Basic and acidic residues" evidence="10">
    <location>
        <begin position="341"/>
        <end position="352"/>
    </location>
</feature>
<evidence type="ECO:0000259" key="12">
    <source>
        <dbReference type="PROSITE" id="PS50262"/>
    </source>
</evidence>
<dbReference type="InParanoid" id="A7SFW5"/>
<keyword evidence="9" id="KW-0807">Transducer</keyword>
<keyword evidence="4 11" id="KW-1133">Transmembrane helix</keyword>
<dbReference type="HOGENOM" id="CLU_767920_0_0_1"/>
<keyword evidence="14" id="KW-1185">Reference proteome</keyword>
<organism evidence="13 14">
    <name type="scientific">Nematostella vectensis</name>
    <name type="common">Starlet sea anemone</name>
    <dbReference type="NCBI Taxonomy" id="45351"/>
    <lineage>
        <taxon>Eukaryota</taxon>
        <taxon>Metazoa</taxon>
        <taxon>Cnidaria</taxon>
        <taxon>Anthozoa</taxon>
        <taxon>Hexacorallia</taxon>
        <taxon>Actiniaria</taxon>
        <taxon>Edwardsiidae</taxon>
        <taxon>Nematostella</taxon>
    </lineage>
</organism>
<dbReference type="PANTHER" id="PTHR24246">
    <property type="entry name" value="OLFACTORY RECEPTOR AND ADENOSINE RECEPTOR"/>
    <property type="match status" value="1"/>
</dbReference>
<feature type="transmembrane region" description="Helical" evidence="11">
    <location>
        <begin position="161"/>
        <end position="185"/>
    </location>
</feature>
<keyword evidence="5" id="KW-0297">G-protein coupled receptor</keyword>
<dbReference type="PROSITE" id="PS50262">
    <property type="entry name" value="G_PROTEIN_RECEP_F1_2"/>
    <property type="match status" value="1"/>
</dbReference>
<evidence type="ECO:0000256" key="5">
    <source>
        <dbReference type="ARBA" id="ARBA00023040"/>
    </source>
</evidence>